<feature type="compositionally biased region" description="Polar residues" evidence="1">
    <location>
        <begin position="765"/>
        <end position="774"/>
    </location>
</feature>
<reference evidence="2 3" key="1">
    <citation type="submission" date="2024-02" db="EMBL/GenBank/DDBJ databases">
        <authorList>
            <person name="Chen Y."/>
            <person name="Shah S."/>
            <person name="Dougan E. K."/>
            <person name="Thang M."/>
            <person name="Chan C."/>
        </authorList>
    </citation>
    <scope>NUCLEOTIDE SEQUENCE [LARGE SCALE GENOMIC DNA]</scope>
</reference>
<protein>
    <submittedName>
        <fullName evidence="2">Uncharacterized protein</fullName>
    </submittedName>
</protein>
<feature type="region of interest" description="Disordered" evidence="1">
    <location>
        <begin position="1107"/>
        <end position="1215"/>
    </location>
</feature>
<feature type="region of interest" description="Disordered" evidence="1">
    <location>
        <begin position="575"/>
        <end position="598"/>
    </location>
</feature>
<feature type="region of interest" description="Disordered" evidence="1">
    <location>
        <begin position="266"/>
        <end position="301"/>
    </location>
</feature>
<feature type="region of interest" description="Disordered" evidence="1">
    <location>
        <begin position="1030"/>
        <end position="1057"/>
    </location>
</feature>
<feature type="region of interest" description="Disordered" evidence="1">
    <location>
        <begin position="114"/>
        <end position="135"/>
    </location>
</feature>
<feature type="compositionally biased region" description="Basic and acidic residues" evidence="1">
    <location>
        <begin position="749"/>
        <end position="764"/>
    </location>
</feature>
<evidence type="ECO:0000256" key="1">
    <source>
        <dbReference type="SAM" id="MobiDB-lite"/>
    </source>
</evidence>
<feature type="region of interest" description="Disordered" evidence="1">
    <location>
        <begin position="1246"/>
        <end position="1266"/>
    </location>
</feature>
<feature type="compositionally biased region" description="Pro residues" evidence="1">
    <location>
        <begin position="1177"/>
        <end position="1190"/>
    </location>
</feature>
<feature type="compositionally biased region" description="Polar residues" evidence="1">
    <location>
        <begin position="434"/>
        <end position="445"/>
    </location>
</feature>
<dbReference type="EMBL" id="CAXAMN010028373">
    <property type="protein sequence ID" value="CAK9116360.1"/>
    <property type="molecule type" value="Genomic_DNA"/>
</dbReference>
<evidence type="ECO:0000313" key="2">
    <source>
        <dbReference type="EMBL" id="CAK9116360.1"/>
    </source>
</evidence>
<comment type="caution">
    <text evidence="2">The sequence shown here is derived from an EMBL/GenBank/DDBJ whole genome shotgun (WGS) entry which is preliminary data.</text>
</comment>
<feature type="region of interest" description="Disordered" evidence="1">
    <location>
        <begin position="382"/>
        <end position="445"/>
    </location>
</feature>
<feature type="compositionally biased region" description="Basic and acidic residues" evidence="1">
    <location>
        <begin position="291"/>
        <end position="301"/>
    </location>
</feature>
<gene>
    <name evidence="2" type="ORF">CCMP2556_LOCUS53970</name>
</gene>
<proteinExistence type="predicted"/>
<feature type="compositionally biased region" description="Basic and acidic residues" evidence="1">
    <location>
        <begin position="575"/>
        <end position="587"/>
    </location>
</feature>
<keyword evidence="3" id="KW-1185">Reference proteome</keyword>
<dbReference type="Proteomes" id="UP001642484">
    <property type="component" value="Unassembled WGS sequence"/>
</dbReference>
<sequence>MTSTGLSFSNVLRITDDSSRLSQCLREAVATWRVVTWRAAGRGIWLRAGGWCLIRKEKDSQALKGNLVPLVLAEEGAKQHAMEALLAAGVMTEPSAQCVSLRLAALEQRRQRDARRSGSCREATRGAGVQRGRPGESVRDYKRFFTDALTSSIRSGSCFTPPGWKRKRLVFEDDGHAEDEEGWLQRTPQTSSMEAQRALAHVVEQRCGSHRRHRELSQRFLSVEVLPDEWSLSRFFSSCLEQRSALPPEIFAPMIFNARGKAPLLLPDGSDNGVPPESAEELQTPAPSQEPRGRGDNDRRSRWWPDDLMLRAAGELPESSCGLTGHVFEASEEELQQRCGDAEIGNVGCTERLDLWRDIKVEYLEEKASTTLQQWTEGTMFRTGASGDSMAATTEKKSEEELRPTKLEKSMETEKGPLELEAALHSSDEEESCSGASNPAGTTTVYVSTVPGSDFDDPEFGDLSVDDEQWLAACPQKTRQKMCEKAGRNSRRGDPTETSSLLGLQGCPESLCTTKSTRCFWHKPRCPAPWKTPRTLGEGKTKAGLEEVRKWVKQRFGKHVPCHRLALLVVTAPERPEERMERDDGRTAPRGSDKHKRKPIVVPWRREEPSVTWNDTRFARKDGLPNMPLRAETSKEIAPWTEAQLEQRLERLESDPPVEVEDDGEKGEVVTLEGLFDNCDWDDPQSYEDKVSFFQWLQHHLSVVKKEVFDPGELADFSEEMIRLYNAQRRAQSRCGEGLRCRVDEENEMEMGRKDHPRSSRSWDSKASTRTSRSACWRGKATRLTGRDVGRSSAQPRQPAPMPPAQTRLSSTAAAETPPQPQVADGGPVLSYVPTLPPTLQEPRPTWMNSLRVAFGCSAALLCRGSWSRFLKLLGLLKTLPSSCETEFRVAIGAAAGPRASHLFAVALRWGSQRGAAWVQLPSAAAQAERAQQVLAQAAQVVQQCRQSLTASRPTLFGAPPQPAQPAQPGAANACYATPFVAMPQSMPGSPPWHPRPAASTEVSVPSPSALPVGAVPTGSVASEAPTALRAPTAPMAPPGPVAQLFPQRPGASTEVAAPSLSVSGAAPVGSAASAEARAPLAPTAAPMAAPLAAPLAAPRAQMTVSASQLLPGSPQPPSTITGAMLRSASHPPMSGPLLASPPPSHTEPQGRESPEGENDLFLWQEDLPGPVRIPRGPSPTPSWAAPPPFGGKLEGQPPNAEHGGPEPKAERCRSASFDHLERACGRPTGRPTGWRLRRAHDRVFEHGHVQRQDAGAGQKAHPRLE</sequence>
<feature type="region of interest" description="Disordered" evidence="1">
    <location>
        <begin position="986"/>
        <end position="1011"/>
    </location>
</feature>
<feature type="compositionally biased region" description="Basic and acidic residues" evidence="1">
    <location>
        <begin position="394"/>
        <end position="418"/>
    </location>
</feature>
<evidence type="ECO:0000313" key="3">
    <source>
        <dbReference type="Proteomes" id="UP001642484"/>
    </source>
</evidence>
<feature type="compositionally biased region" description="Basic and acidic residues" evidence="1">
    <location>
        <begin position="1204"/>
        <end position="1215"/>
    </location>
</feature>
<feature type="region of interest" description="Disordered" evidence="1">
    <location>
        <begin position="749"/>
        <end position="837"/>
    </location>
</feature>
<name>A0ABP0SVY0_9DINO</name>
<accession>A0ABP0SVY0</accession>
<organism evidence="2 3">
    <name type="scientific">Durusdinium trenchii</name>
    <dbReference type="NCBI Taxonomy" id="1381693"/>
    <lineage>
        <taxon>Eukaryota</taxon>
        <taxon>Sar</taxon>
        <taxon>Alveolata</taxon>
        <taxon>Dinophyceae</taxon>
        <taxon>Suessiales</taxon>
        <taxon>Symbiodiniaceae</taxon>
        <taxon>Durusdinium</taxon>
    </lineage>
</organism>